<keyword evidence="13" id="KW-1185">Reference proteome</keyword>
<evidence type="ECO:0000256" key="9">
    <source>
        <dbReference type="PIRSR" id="PIRSR602401-1"/>
    </source>
</evidence>
<reference evidence="12 13" key="1">
    <citation type="submission" date="2014-04" db="EMBL/GenBank/DDBJ databases">
        <title>Evolutionary Origins and Diversification of the Mycorrhizal Mutualists.</title>
        <authorList>
            <consortium name="DOE Joint Genome Institute"/>
            <consortium name="Mycorrhizal Genomics Consortium"/>
            <person name="Kohler A."/>
            <person name="Kuo A."/>
            <person name="Nagy L.G."/>
            <person name="Floudas D."/>
            <person name="Copeland A."/>
            <person name="Barry K.W."/>
            <person name="Cichocki N."/>
            <person name="Veneault-Fourrey C."/>
            <person name="LaButti K."/>
            <person name="Lindquist E.A."/>
            <person name="Lipzen A."/>
            <person name="Lundell T."/>
            <person name="Morin E."/>
            <person name="Murat C."/>
            <person name="Riley R."/>
            <person name="Ohm R."/>
            <person name="Sun H."/>
            <person name="Tunlid A."/>
            <person name="Henrissat B."/>
            <person name="Grigoriev I.V."/>
            <person name="Hibbett D.S."/>
            <person name="Martin F."/>
        </authorList>
    </citation>
    <scope>NUCLEOTIDE SEQUENCE [LARGE SCALE GENOMIC DNA]</scope>
    <source>
        <strain evidence="12 13">FD-317 M1</strain>
    </source>
</reference>
<evidence type="ECO:0000256" key="4">
    <source>
        <dbReference type="ARBA" id="ARBA00022617"/>
    </source>
</evidence>
<keyword evidence="11" id="KW-0472">Membrane</keyword>
<comment type="cofactor">
    <cofactor evidence="1 9">
        <name>heme</name>
        <dbReference type="ChEBI" id="CHEBI:30413"/>
    </cofactor>
</comment>
<dbReference type="AlphaFoldDB" id="A0A0D0B6A6"/>
<evidence type="ECO:0000256" key="3">
    <source>
        <dbReference type="ARBA" id="ARBA00010617"/>
    </source>
</evidence>
<dbReference type="PROSITE" id="PS00086">
    <property type="entry name" value="CYTOCHROME_P450"/>
    <property type="match status" value="1"/>
</dbReference>
<evidence type="ECO:0000256" key="11">
    <source>
        <dbReference type="SAM" id="Phobius"/>
    </source>
</evidence>
<feature type="binding site" description="axial binding residue" evidence="9">
    <location>
        <position position="436"/>
    </location>
    <ligand>
        <name>heme</name>
        <dbReference type="ChEBI" id="CHEBI:30413"/>
    </ligand>
    <ligandPart>
        <name>Fe</name>
        <dbReference type="ChEBI" id="CHEBI:18248"/>
    </ligandPart>
</feature>
<dbReference type="Gene3D" id="1.10.630.10">
    <property type="entry name" value="Cytochrome P450"/>
    <property type="match status" value="1"/>
</dbReference>
<evidence type="ECO:0000256" key="7">
    <source>
        <dbReference type="ARBA" id="ARBA00023004"/>
    </source>
</evidence>
<keyword evidence="11" id="KW-1133">Transmembrane helix</keyword>
<keyword evidence="11" id="KW-0812">Transmembrane</keyword>
<organism evidence="12 13">
    <name type="scientific">Collybiopsis luxurians FD-317 M1</name>
    <dbReference type="NCBI Taxonomy" id="944289"/>
    <lineage>
        <taxon>Eukaryota</taxon>
        <taxon>Fungi</taxon>
        <taxon>Dikarya</taxon>
        <taxon>Basidiomycota</taxon>
        <taxon>Agaricomycotina</taxon>
        <taxon>Agaricomycetes</taxon>
        <taxon>Agaricomycetidae</taxon>
        <taxon>Agaricales</taxon>
        <taxon>Marasmiineae</taxon>
        <taxon>Omphalotaceae</taxon>
        <taxon>Collybiopsis</taxon>
        <taxon>Collybiopsis luxurians</taxon>
    </lineage>
</organism>
<dbReference type="PANTHER" id="PTHR46300">
    <property type="entry name" value="P450, PUTATIVE (EUROFUNG)-RELATED-RELATED"/>
    <property type="match status" value="1"/>
</dbReference>
<dbReference type="InterPro" id="IPR036396">
    <property type="entry name" value="Cyt_P450_sf"/>
</dbReference>
<keyword evidence="8 10" id="KW-0503">Monooxygenase</keyword>
<evidence type="ECO:0000256" key="5">
    <source>
        <dbReference type="ARBA" id="ARBA00022723"/>
    </source>
</evidence>
<evidence type="ECO:0000256" key="10">
    <source>
        <dbReference type="RuleBase" id="RU000461"/>
    </source>
</evidence>
<comment type="similarity">
    <text evidence="3 10">Belongs to the cytochrome P450 family.</text>
</comment>
<keyword evidence="7 9" id="KW-0408">Iron</keyword>
<keyword evidence="4 9" id="KW-0349">Heme</keyword>
<dbReference type="Pfam" id="PF00067">
    <property type="entry name" value="p450"/>
    <property type="match status" value="1"/>
</dbReference>
<dbReference type="HOGENOM" id="CLU_001570_2_3_1"/>
<feature type="transmembrane region" description="Helical" evidence="11">
    <location>
        <begin position="6"/>
        <end position="25"/>
    </location>
</feature>
<evidence type="ECO:0000256" key="2">
    <source>
        <dbReference type="ARBA" id="ARBA00005179"/>
    </source>
</evidence>
<dbReference type="InterPro" id="IPR002401">
    <property type="entry name" value="Cyt_P450_E_grp-I"/>
</dbReference>
<dbReference type="Proteomes" id="UP000053593">
    <property type="component" value="Unassembled WGS sequence"/>
</dbReference>
<comment type="pathway">
    <text evidence="2">Secondary metabolite biosynthesis.</text>
</comment>
<dbReference type="InterPro" id="IPR001128">
    <property type="entry name" value="Cyt_P450"/>
</dbReference>
<sequence>MTFTFTLLQSFGALCLVIIILVFVFRRETKIPRPPGPKPQPVIGNLHQIPKEEPYRVYTEWAKKYGPLMSFRVFGQQFVMINTFETAMDLLEKRSNLYSSRPHSIMGDLVGRDKTILFTKYGATLKECRKIVHSWMNKGAIDNFLPAQEASSFRFLAALLDNPDDFSKHIRITLGSAILKLTYGMDCVDKDDPHFTRSEEFSDITAKTNKPGKWWCDSFPILAKVPAWVPGAGFQRWAAKSKVIGAQVIQAPYERIVNSVYTDKPIQSWTLDSLFDTNGGVKTGFDANALMVAAGSMYTGGIDTSAVVIKTFFLMMARHPEIQRKAQNEIDAVVGHDRLPNWKDHERLPYVRQIIDEVLRINPSAPLIPHGIDQDDVYNGYWIPKDSWVVVNNWAIFHDPQRHRNPEEFRPERFDPNGENEENLVEFVFGYGRRSCPGYYYAQPSVFLNIAPVLAAFNISPLKDEHGNLQVPPLDFDFGHVRMPADFKCCITPRSLEKITLIRNAVASVSN</sequence>
<dbReference type="GO" id="GO:0020037">
    <property type="term" value="F:heme binding"/>
    <property type="evidence" value="ECO:0007669"/>
    <property type="project" value="InterPro"/>
</dbReference>
<evidence type="ECO:0000256" key="1">
    <source>
        <dbReference type="ARBA" id="ARBA00001971"/>
    </source>
</evidence>
<accession>A0A0D0B6A6</accession>
<evidence type="ECO:0000256" key="6">
    <source>
        <dbReference type="ARBA" id="ARBA00023002"/>
    </source>
</evidence>
<dbReference type="SUPFAM" id="SSF48264">
    <property type="entry name" value="Cytochrome P450"/>
    <property type="match status" value="1"/>
</dbReference>
<dbReference type="InterPro" id="IPR050364">
    <property type="entry name" value="Cytochrome_P450_fung"/>
</dbReference>
<name>A0A0D0B6A6_9AGAR</name>
<keyword evidence="6 10" id="KW-0560">Oxidoreductase</keyword>
<dbReference type="GO" id="GO:0005506">
    <property type="term" value="F:iron ion binding"/>
    <property type="evidence" value="ECO:0007669"/>
    <property type="project" value="InterPro"/>
</dbReference>
<dbReference type="EMBL" id="KN834782">
    <property type="protein sequence ID" value="KIK58930.1"/>
    <property type="molecule type" value="Genomic_DNA"/>
</dbReference>
<evidence type="ECO:0008006" key="14">
    <source>
        <dbReference type="Google" id="ProtNLM"/>
    </source>
</evidence>
<proteinExistence type="inferred from homology"/>
<dbReference type="PANTHER" id="PTHR46300:SF7">
    <property type="entry name" value="P450, PUTATIVE (EUROFUNG)-RELATED"/>
    <property type="match status" value="1"/>
</dbReference>
<dbReference type="GO" id="GO:0004497">
    <property type="term" value="F:monooxygenase activity"/>
    <property type="evidence" value="ECO:0007669"/>
    <property type="project" value="UniProtKB-KW"/>
</dbReference>
<keyword evidence="5 9" id="KW-0479">Metal-binding</keyword>
<dbReference type="PRINTS" id="PR00463">
    <property type="entry name" value="EP450I"/>
</dbReference>
<gene>
    <name evidence="12" type="ORF">GYMLUDRAFT_202199</name>
</gene>
<evidence type="ECO:0000256" key="8">
    <source>
        <dbReference type="ARBA" id="ARBA00023033"/>
    </source>
</evidence>
<dbReference type="GO" id="GO:0016705">
    <property type="term" value="F:oxidoreductase activity, acting on paired donors, with incorporation or reduction of molecular oxygen"/>
    <property type="evidence" value="ECO:0007669"/>
    <property type="project" value="InterPro"/>
</dbReference>
<dbReference type="PRINTS" id="PR00385">
    <property type="entry name" value="P450"/>
</dbReference>
<dbReference type="OrthoDB" id="2789670at2759"/>
<dbReference type="InterPro" id="IPR017972">
    <property type="entry name" value="Cyt_P450_CS"/>
</dbReference>
<evidence type="ECO:0000313" key="12">
    <source>
        <dbReference type="EMBL" id="KIK58930.1"/>
    </source>
</evidence>
<evidence type="ECO:0000313" key="13">
    <source>
        <dbReference type="Proteomes" id="UP000053593"/>
    </source>
</evidence>
<dbReference type="CDD" id="cd11065">
    <property type="entry name" value="CYP64-like"/>
    <property type="match status" value="1"/>
</dbReference>
<protein>
    <recommendedName>
        <fullName evidence="14">Cytochrome P450</fullName>
    </recommendedName>
</protein>